<proteinExistence type="predicted"/>
<evidence type="ECO:0000256" key="1">
    <source>
        <dbReference type="SAM" id="MobiDB-lite"/>
    </source>
</evidence>
<evidence type="ECO:0000313" key="3">
    <source>
        <dbReference type="Proteomes" id="UP000078540"/>
    </source>
</evidence>
<reference evidence="2 3" key="1">
    <citation type="submission" date="2015-09" db="EMBL/GenBank/DDBJ databases">
        <title>Atta colombica WGS genome.</title>
        <authorList>
            <person name="Nygaard S."/>
            <person name="Hu H."/>
            <person name="Boomsma J."/>
            <person name="Zhang G."/>
        </authorList>
    </citation>
    <scope>NUCLEOTIDE SEQUENCE [LARGE SCALE GENOMIC DNA]</scope>
    <source>
        <strain evidence="2">Treedump-2</strain>
        <tissue evidence="2">Whole body</tissue>
    </source>
</reference>
<feature type="region of interest" description="Disordered" evidence="1">
    <location>
        <begin position="1"/>
        <end position="29"/>
    </location>
</feature>
<organism evidence="2 3">
    <name type="scientific">Atta colombica</name>
    <dbReference type="NCBI Taxonomy" id="520822"/>
    <lineage>
        <taxon>Eukaryota</taxon>
        <taxon>Metazoa</taxon>
        <taxon>Ecdysozoa</taxon>
        <taxon>Arthropoda</taxon>
        <taxon>Hexapoda</taxon>
        <taxon>Insecta</taxon>
        <taxon>Pterygota</taxon>
        <taxon>Neoptera</taxon>
        <taxon>Endopterygota</taxon>
        <taxon>Hymenoptera</taxon>
        <taxon>Apocrita</taxon>
        <taxon>Aculeata</taxon>
        <taxon>Formicoidea</taxon>
        <taxon>Formicidae</taxon>
        <taxon>Myrmicinae</taxon>
        <taxon>Atta</taxon>
    </lineage>
</organism>
<protein>
    <submittedName>
        <fullName evidence="2">Uncharacterized protein</fullName>
    </submittedName>
</protein>
<accession>A0A195B2M3</accession>
<keyword evidence="3" id="KW-1185">Reference proteome</keyword>
<dbReference type="AlphaFoldDB" id="A0A195B2M3"/>
<gene>
    <name evidence="2" type="ORF">ALC53_11109</name>
</gene>
<dbReference type="Proteomes" id="UP000078540">
    <property type="component" value="Unassembled WGS sequence"/>
</dbReference>
<dbReference type="EMBL" id="KQ976662">
    <property type="protein sequence ID" value="KYM78454.1"/>
    <property type="molecule type" value="Genomic_DNA"/>
</dbReference>
<feature type="compositionally biased region" description="Pro residues" evidence="1">
    <location>
        <begin position="12"/>
        <end position="28"/>
    </location>
</feature>
<evidence type="ECO:0000313" key="2">
    <source>
        <dbReference type="EMBL" id="KYM78454.1"/>
    </source>
</evidence>
<sequence>MSPLNLQHHRQPPPPPPPPPPSPPPPLQLPSTFSSCPCFHPLVHPWATFFLPSPSPPPPAWTEVGATLARATAGFFFHPSTFIST</sequence>
<name>A0A195B2M3_9HYME</name>